<comment type="similarity">
    <text evidence="2">Belongs to the GST superfamily.</text>
</comment>
<dbReference type="GO" id="GO:0004364">
    <property type="term" value="F:glutathione transferase activity"/>
    <property type="evidence" value="ECO:0007669"/>
    <property type="project" value="TreeGrafter"/>
</dbReference>
<protein>
    <recommendedName>
        <fullName evidence="7">Glutathione transferase</fullName>
    </recommendedName>
</protein>
<dbReference type="SFLD" id="SFLDG00358">
    <property type="entry name" value="Main_(cytGST)"/>
    <property type="match status" value="1"/>
</dbReference>
<dbReference type="Pfam" id="PF02798">
    <property type="entry name" value="GST_N"/>
    <property type="match status" value="1"/>
</dbReference>
<name>A0A8S1CS04_9INSE</name>
<dbReference type="Gene3D" id="1.20.1050.10">
    <property type="match status" value="1"/>
</dbReference>
<proteinExistence type="inferred from homology"/>
<dbReference type="AlphaFoldDB" id="A0A8S1CS04"/>
<dbReference type="PROSITE" id="PS50404">
    <property type="entry name" value="GST_NTER"/>
    <property type="match status" value="1"/>
</dbReference>
<dbReference type="Proteomes" id="UP000494165">
    <property type="component" value="Unassembled WGS sequence"/>
</dbReference>
<reference evidence="5 6" key="1">
    <citation type="submission" date="2020-04" db="EMBL/GenBank/DDBJ databases">
        <authorList>
            <person name="Alioto T."/>
            <person name="Alioto T."/>
            <person name="Gomez Garrido J."/>
        </authorList>
    </citation>
    <scope>NUCLEOTIDE SEQUENCE [LARGE SCALE GENOMIC DNA]</scope>
</reference>
<feature type="domain" description="GST N-terminal" evidence="3">
    <location>
        <begin position="10"/>
        <end position="91"/>
    </location>
</feature>
<evidence type="ECO:0000259" key="4">
    <source>
        <dbReference type="PROSITE" id="PS50405"/>
    </source>
</evidence>
<dbReference type="InterPro" id="IPR036249">
    <property type="entry name" value="Thioredoxin-like_sf"/>
</dbReference>
<evidence type="ECO:0000259" key="3">
    <source>
        <dbReference type="PROSITE" id="PS50404"/>
    </source>
</evidence>
<keyword evidence="6" id="KW-1185">Reference proteome</keyword>
<dbReference type="SUPFAM" id="SSF52833">
    <property type="entry name" value="Thioredoxin-like"/>
    <property type="match status" value="1"/>
</dbReference>
<dbReference type="EMBL" id="CADEPI010000056">
    <property type="protein sequence ID" value="CAB3370882.1"/>
    <property type="molecule type" value="Genomic_DNA"/>
</dbReference>
<dbReference type="InterPro" id="IPR036282">
    <property type="entry name" value="Glutathione-S-Trfase_C_sf"/>
</dbReference>
<evidence type="ECO:0000313" key="6">
    <source>
        <dbReference type="Proteomes" id="UP000494165"/>
    </source>
</evidence>
<dbReference type="OrthoDB" id="2309723at2759"/>
<dbReference type="PANTHER" id="PTHR43969">
    <property type="entry name" value="GLUTATHIONE S TRANSFERASE D10, ISOFORM A-RELATED"/>
    <property type="match status" value="1"/>
</dbReference>
<organism evidence="5 6">
    <name type="scientific">Cloeon dipterum</name>
    <dbReference type="NCBI Taxonomy" id="197152"/>
    <lineage>
        <taxon>Eukaryota</taxon>
        <taxon>Metazoa</taxon>
        <taxon>Ecdysozoa</taxon>
        <taxon>Arthropoda</taxon>
        <taxon>Hexapoda</taxon>
        <taxon>Insecta</taxon>
        <taxon>Pterygota</taxon>
        <taxon>Palaeoptera</taxon>
        <taxon>Ephemeroptera</taxon>
        <taxon>Pisciforma</taxon>
        <taxon>Baetidae</taxon>
        <taxon>Cloeon</taxon>
    </lineage>
</organism>
<evidence type="ECO:0000256" key="1">
    <source>
        <dbReference type="ARBA" id="ARBA00011738"/>
    </source>
</evidence>
<dbReference type="GO" id="GO:0006749">
    <property type="term" value="P:glutathione metabolic process"/>
    <property type="evidence" value="ECO:0007669"/>
    <property type="project" value="TreeGrafter"/>
</dbReference>
<dbReference type="InterPro" id="IPR040079">
    <property type="entry name" value="Glutathione_S-Trfase"/>
</dbReference>
<gene>
    <name evidence="5" type="ORF">CLODIP_2_CD08261</name>
</gene>
<accession>A0A8S1CS04</accession>
<evidence type="ECO:0000313" key="5">
    <source>
        <dbReference type="EMBL" id="CAB3370882.1"/>
    </source>
</evidence>
<comment type="subunit">
    <text evidence="1">Homodimer.</text>
</comment>
<dbReference type="FunFam" id="1.20.1050.10:FF:000007">
    <property type="entry name" value="Glutathione S-transferase 1-1"/>
    <property type="match status" value="1"/>
</dbReference>
<dbReference type="FunFam" id="3.40.30.10:FF:000034">
    <property type="entry name" value="glutathione S-transferase 1"/>
    <property type="match status" value="1"/>
</dbReference>
<evidence type="ECO:0008006" key="7">
    <source>
        <dbReference type="Google" id="ProtNLM"/>
    </source>
</evidence>
<dbReference type="CDD" id="cd03045">
    <property type="entry name" value="GST_N_Delta_Epsilon"/>
    <property type="match status" value="1"/>
</dbReference>
<dbReference type="CDD" id="cd03177">
    <property type="entry name" value="GST_C_Delta_Epsilon"/>
    <property type="match status" value="1"/>
</dbReference>
<dbReference type="Pfam" id="PF00043">
    <property type="entry name" value="GST_C"/>
    <property type="match status" value="1"/>
</dbReference>
<comment type="caution">
    <text evidence="5">The sequence shown here is derived from an EMBL/GenBank/DDBJ whole genome shotgun (WGS) entry which is preliminary data.</text>
</comment>
<dbReference type="PROSITE" id="PS50405">
    <property type="entry name" value="GST_CTER"/>
    <property type="match status" value="1"/>
</dbReference>
<dbReference type="SFLD" id="SFLDG01153">
    <property type="entry name" value="Main.4:_Theta-like"/>
    <property type="match status" value="1"/>
</dbReference>
<evidence type="ECO:0000256" key="2">
    <source>
        <dbReference type="RuleBase" id="RU003494"/>
    </source>
</evidence>
<dbReference type="InterPro" id="IPR010987">
    <property type="entry name" value="Glutathione-S-Trfase_C-like"/>
</dbReference>
<dbReference type="InterPro" id="IPR004045">
    <property type="entry name" value="Glutathione_S-Trfase_N"/>
</dbReference>
<dbReference type="Gene3D" id="3.40.30.10">
    <property type="entry name" value="Glutaredoxin"/>
    <property type="match status" value="1"/>
</dbReference>
<sequence length="223" mass="25565">MGCRGSKVPEKIVLYYDKRSAPCRTVLLTAAALNIKVELKEINIQKGEHMTPEFLKINPQHCIPTMKDGDFTLWESRAIAQYLVNQYASNDSLYPREPKRRALVDARLNFDQGCLYQRLLNFYFKLFSEKVRDDELIKKFLEALELLNTFLEGKLWAAGDTMTIADFALAASVSTAECFDFVDLDKYPNVNKWLPRCKGNMKGYEEANQDGINALKETIANFK</sequence>
<dbReference type="SUPFAM" id="SSF47616">
    <property type="entry name" value="GST C-terminal domain-like"/>
    <property type="match status" value="1"/>
</dbReference>
<dbReference type="PANTHER" id="PTHR43969:SF9">
    <property type="entry name" value="GLUTATHIONE S TRANSFERASE D10, ISOFORM A-RELATED"/>
    <property type="match status" value="1"/>
</dbReference>
<feature type="domain" description="GST C-terminal" evidence="4">
    <location>
        <begin position="97"/>
        <end position="222"/>
    </location>
</feature>
<dbReference type="SFLD" id="SFLDS00019">
    <property type="entry name" value="Glutathione_Transferase_(cytos"/>
    <property type="match status" value="1"/>
</dbReference>
<dbReference type="InterPro" id="IPR004046">
    <property type="entry name" value="GST_C"/>
</dbReference>